<name>A0A0N7L3Y6_PLAHL</name>
<evidence type="ECO:0000313" key="2">
    <source>
        <dbReference type="Proteomes" id="UP000054928"/>
    </source>
</evidence>
<organism evidence="1 2">
    <name type="scientific">Plasmopara halstedii</name>
    <name type="common">Downy mildew of sunflower</name>
    <dbReference type="NCBI Taxonomy" id="4781"/>
    <lineage>
        <taxon>Eukaryota</taxon>
        <taxon>Sar</taxon>
        <taxon>Stramenopiles</taxon>
        <taxon>Oomycota</taxon>
        <taxon>Peronosporomycetes</taxon>
        <taxon>Peronosporales</taxon>
        <taxon>Peronosporaceae</taxon>
        <taxon>Plasmopara</taxon>
    </lineage>
</organism>
<accession>A0A0N7L3Y6</accession>
<proteinExistence type="predicted"/>
<reference evidence="2" key="1">
    <citation type="submission" date="2014-09" db="EMBL/GenBank/DDBJ databases">
        <authorList>
            <person name="Sharma Rahul"/>
            <person name="Thines Marco"/>
        </authorList>
    </citation>
    <scope>NUCLEOTIDE SEQUENCE [LARGE SCALE GENOMIC DNA]</scope>
</reference>
<keyword evidence="2" id="KW-1185">Reference proteome</keyword>
<dbReference type="Proteomes" id="UP000054928">
    <property type="component" value="Unassembled WGS sequence"/>
</dbReference>
<evidence type="ECO:0000313" key="1">
    <source>
        <dbReference type="EMBL" id="CEG37179.1"/>
    </source>
</evidence>
<sequence>MGLSMMLKMRVNVRRNVEEVSKDLEVTMTVLSENTSSVSSCQPQKLRLFHGI</sequence>
<dbReference type="GeneID" id="36399681"/>
<dbReference type="EMBL" id="CCYD01000261">
    <property type="protein sequence ID" value="CEG37179.1"/>
    <property type="molecule type" value="Genomic_DNA"/>
</dbReference>
<dbReference type="RefSeq" id="XP_024573548.1">
    <property type="nucleotide sequence ID" value="XM_024722476.1"/>
</dbReference>
<dbReference type="AlphaFoldDB" id="A0A0N7L3Y6"/>
<protein>
    <submittedName>
        <fullName evidence="1">Uncharacterized protein</fullName>
    </submittedName>
</protein>